<feature type="region of interest" description="Disordered" evidence="7">
    <location>
        <begin position="262"/>
        <end position="281"/>
    </location>
</feature>
<feature type="domain" description="HTH myb-type" evidence="9">
    <location>
        <begin position="84"/>
        <end position="139"/>
    </location>
</feature>
<dbReference type="PANTHER" id="PTHR45614">
    <property type="entry name" value="MYB PROTEIN-RELATED"/>
    <property type="match status" value="1"/>
</dbReference>
<feature type="region of interest" description="Disordered" evidence="7">
    <location>
        <begin position="23"/>
        <end position="42"/>
    </location>
</feature>
<dbReference type="FunFam" id="1.10.10.60:FF:000324">
    <property type="entry name" value="Transcription factor MYB3R-2"/>
    <property type="match status" value="1"/>
</dbReference>
<feature type="compositionally biased region" description="Polar residues" evidence="7">
    <location>
        <begin position="266"/>
        <end position="281"/>
    </location>
</feature>
<keyword evidence="11" id="KW-1185">Reference proteome</keyword>
<feature type="region of interest" description="Disordered" evidence="7">
    <location>
        <begin position="966"/>
        <end position="998"/>
    </location>
</feature>
<protein>
    <submittedName>
        <fullName evidence="10">Uncharacterized protein</fullName>
    </submittedName>
</protein>
<dbReference type="InterPro" id="IPR001005">
    <property type="entry name" value="SANT/Myb"/>
</dbReference>
<proteinExistence type="predicted"/>
<keyword evidence="4" id="KW-0238">DNA-binding</keyword>
<dbReference type="GO" id="GO:0000978">
    <property type="term" value="F:RNA polymerase II cis-regulatory region sequence-specific DNA binding"/>
    <property type="evidence" value="ECO:0007669"/>
    <property type="project" value="TreeGrafter"/>
</dbReference>
<feature type="domain" description="HTH myb-type" evidence="9">
    <location>
        <begin position="32"/>
        <end position="83"/>
    </location>
</feature>
<gene>
    <name evidence="10" type="ORF">QN277_015086</name>
</gene>
<evidence type="ECO:0000256" key="3">
    <source>
        <dbReference type="ARBA" id="ARBA00023015"/>
    </source>
</evidence>
<evidence type="ECO:0000256" key="1">
    <source>
        <dbReference type="ARBA" id="ARBA00004123"/>
    </source>
</evidence>
<evidence type="ECO:0000256" key="6">
    <source>
        <dbReference type="ARBA" id="ARBA00023242"/>
    </source>
</evidence>
<dbReference type="AlphaFoldDB" id="A0AAE1MVD1"/>
<name>A0AAE1MVD1_9FABA</name>
<evidence type="ECO:0000259" key="9">
    <source>
        <dbReference type="PROSITE" id="PS51294"/>
    </source>
</evidence>
<dbReference type="Gene3D" id="1.10.10.60">
    <property type="entry name" value="Homeodomain-like"/>
    <property type="match status" value="3"/>
</dbReference>
<feature type="compositionally biased region" description="Polar residues" evidence="7">
    <location>
        <begin position="987"/>
        <end position="998"/>
    </location>
</feature>
<feature type="compositionally biased region" description="Polar residues" evidence="7">
    <location>
        <begin position="1022"/>
        <end position="1033"/>
    </location>
</feature>
<dbReference type="InterPro" id="IPR009057">
    <property type="entry name" value="Homeodomain-like_sf"/>
</dbReference>
<dbReference type="SMART" id="SM00717">
    <property type="entry name" value="SANT"/>
    <property type="match status" value="3"/>
</dbReference>
<dbReference type="PROSITE" id="PS50090">
    <property type="entry name" value="MYB_LIKE"/>
    <property type="match status" value="3"/>
</dbReference>
<dbReference type="GO" id="GO:0005634">
    <property type="term" value="C:nucleus"/>
    <property type="evidence" value="ECO:0007669"/>
    <property type="project" value="UniProtKB-SubCell"/>
</dbReference>
<dbReference type="Pfam" id="PF00249">
    <property type="entry name" value="Myb_DNA-binding"/>
    <property type="match status" value="3"/>
</dbReference>
<feature type="domain" description="HTH myb-type" evidence="9">
    <location>
        <begin position="140"/>
        <end position="190"/>
    </location>
</feature>
<evidence type="ECO:0000256" key="5">
    <source>
        <dbReference type="ARBA" id="ARBA00023163"/>
    </source>
</evidence>
<comment type="caution">
    <text evidence="10">The sequence shown here is derived from an EMBL/GenBank/DDBJ whole genome shotgun (WGS) entry which is preliminary data.</text>
</comment>
<accession>A0AAE1MVD1</accession>
<dbReference type="SUPFAM" id="SSF46689">
    <property type="entry name" value="Homeodomain-like"/>
    <property type="match status" value="2"/>
</dbReference>
<feature type="region of interest" description="Disordered" evidence="7">
    <location>
        <begin position="1013"/>
        <end position="1040"/>
    </location>
</feature>
<keyword evidence="5" id="KW-0804">Transcription</keyword>
<keyword evidence="3" id="KW-0805">Transcription regulation</keyword>
<feature type="domain" description="Myb-like" evidence="8">
    <location>
        <begin position="32"/>
        <end position="83"/>
    </location>
</feature>
<organism evidence="10 11">
    <name type="scientific">Acacia crassicarpa</name>
    <name type="common">northern wattle</name>
    <dbReference type="NCBI Taxonomy" id="499986"/>
    <lineage>
        <taxon>Eukaryota</taxon>
        <taxon>Viridiplantae</taxon>
        <taxon>Streptophyta</taxon>
        <taxon>Embryophyta</taxon>
        <taxon>Tracheophyta</taxon>
        <taxon>Spermatophyta</taxon>
        <taxon>Magnoliopsida</taxon>
        <taxon>eudicotyledons</taxon>
        <taxon>Gunneridae</taxon>
        <taxon>Pentapetalae</taxon>
        <taxon>rosids</taxon>
        <taxon>fabids</taxon>
        <taxon>Fabales</taxon>
        <taxon>Fabaceae</taxon>
        <taxon>Caesalpinioideae</taxon>
        <taxon>mimosoid clade</taxon>
        <taxon>Acacieae</taxon>
        <taxon>Acacia</taxon>
    </lineage>
</organism>
<dbReference type="InterPro" id="IPR017930">
    <property type="entry name" value="Myb_dom"/>
</dbReference>
<dbReference type="EMBL" id="JAWXYG010000003">
    <property type="protein sequence ID" value="KAK4277016.1"/>
    <property type="molecule type" value="Genomic_DNA"/>
</dbReference>
<comment type="subcellular location">
    <subcellularLocation>
        <location evidence="1">Nucleus</location>
    </subcellularLocation>
</comment>
<evidence type="ECO:0000256" key="7">
    <source>
        <dbReference type="SAM" id="MobiDB-lite"/>
    </source>
</evidence>
<dbReference type="FunFam" id="1.10.10.60:FF:000016">
    <property type="entry name" value="Transcriptional activator Myb isoform A"/>
    <property type="match status" value="1"/>
</dbReference>
<keyword evidence="2" id="KW-0677">Repeat</keyword>
<evidence type="ECO:0000313" key="11">
    <source>
        <dbReference type="Proteomes" id="UP001293593"/>
    </source>
</evidence>
<feature type="compositionally biased region" description="Polar residues" evidence="7">
    <location>
        <begin position="29"/>
        <end position="41"/>
    </location>
</feature>
<dbReference type="Proteomes" id="UP001293593">
    <property type="component" value="Unassembled WGS sequence"/>
</dbReference>
<evidence type="ECO:0000256" key="2">
    <source>
        <dbReference type="ARBA" id="ARBA00022737"/>
    </source>
</evidence>
<keyword evidence="6" id="KW-0539">Nucleus</keyword>
<dbReference type="PANTHER" id="PTHR45614:SF266">
    <property type="entry name" value="TRANSCRIPTION FACTOR MYB3R-4"/>
    <property type="match status" value="1"/>
</dbReference>
<dbReference type="FunFam" id="1.10.10.60:FF:000010">
    <property type="entry name" value="Transcriptional activator Myb isoform A"/>
    <property type="match status" value="1"/>
</dbReference>
<dbReference type="CDD" id="cd00167">
    <property type="entry name" value="SANT"/>
    <property type="match status" value="3"/>
</dbReference>
<dbReference type="GO" id="GO:0000981">
    <property type="term" value="F:DNA-binding transcription factor activity, RNA polymerase II-specific"/>
    <property type="evidence" value="ECO:0007669"/>
    <property type="project" value="TreeGrafter"/>
</dbReference>
<reference evidence="10" key="1">
    <citation type="submission" date="2023-10" db="EMBL/GenBank/DDBJ databases">
        <title>Chromosome-level genome of the transformable northern wattle, Acacia crassicarpa.</title>
        <authorList>
            <person name="Massaro I."/>
            <person name="Sinha N.R."/>
            <person name="Poethig S."/>
            <person name="Leichty A.R."/>
        </authorList>
    </citation>
    <scope>NUCLEOTIDE SEQUENCE</scope>
    <source>
        <strain evidence="10">Acra3RX</strain>
        <tissue evidence="10">Leaf</tissue>
    </source>
</reference>
<sequence length="1040" mass="114891">MEGDKTTPAPPDGLSDGVQKIRALHGRTSGPTRRSTKGQWTTEEDEILQKAVQRFKGKNWKKIAECFKDRTDVQCLHRWQKVLNPELVKGPWSKEEDEIIIDLVNKYGPKKWSTIAQHLPGRIGKQCRERWHNHLNPGINKEAWTQEEELALIRAHQIYGNRWAELTKFLPGRTDNAIKNHWNSSVKKKLDSYLASGLLIPHVGHPNQPVVSTSSRLLCSGDDSGQKGIGEEVSECSQESASAGRLPVSQGMTRAVLHAREETKPNEYSSLGKEQSPSQASCSEPYYIPLDEVTISNSDIAREEASSSRFIEQKYSQEPGNFAGMDNGFQLHGLPSISSLDLGQEFSLLQGDCIVSDENHDIVNAQFHTSAGLGIATSMAPTSMDSSKPEDMLMADEECCRFLFSDAMNDGTFSTGDHNKDVDMVLPARTSNLFQSSEIQISDADRTSAALKTCPTRSNNLMEPSCCQSFPIVPSSVLVNDGRVLYTAEAARMYGGDNQLSASNAHDSFIHPNDSSISPCIDIIDSAEMHNGTNIVNDALRLVPVNNFTNASDAKQTSNPVDEKADVQTEQEDTGSLCYEPPRFPSLDIPFFSCDLIQNGGDMQQDFSPLGIRRLMMSSVNSPTPLRLWDSPSRDDSPDALLRSAAKTFTSTPSILKKRRRDLLSPLSDKRIEKKLETDMTFTLTTHFSRLDVMFDDNETQAANVLPPSSLQKINNGASDDDKENCEPAFKVEHVERKEESAILRCKESKKDTVNNSLDVDSKMETDVDADPATEIGQQPSGVLIERDMNDLLLYSPNQIRFSLDRTHISRARTPKNLDNRSLEAAPHQNIAQKSFPGNPCTSDCSPSICVKEHDISSVRPSHCSSAPGENSGDHPGNDAGFETFNIFGGTPFRRSIESPSAWKSPWFIYTFLTSPRIDTEITVEDFGYLMSPGDRSYDAIGWMKQVKEQTAAAYANAEEILEIDTPKAKDASGNAGDGDQERRDPNNQPGNQCQLASSNALMERRVLDFSECGAPGKENSKSSAMTFSSPSSYLLKGCR</sequence>
<dbReference type="InterPro" id="IPR050560">
    <property type="entry name" value="MYB_TF"/>
</dbReference>
<feature type="domain" description="Myb-like" evidence="8">
    <location>
        <begin position="136"/>
        <end position="186"/>
    </location>
</feature>
<evidence type="ECO:0000256" key="4">
    <source>
        <dbReference type="ARBA" id="ARBA00023125"/>
    </source>
</evidence>
<evidence type="ECO:0000313" key="10">
    <source>
        <dbReference type="EMBL" id="KAK4277016.1"/>
    </source>
</evidence>
<feature type="domain" description="Myb-like" evidence="8">
    <location>
        <begin position="84"/>
        <end position="135"/>
    </location>
</feature>
<evidence type="ECO:0000259" key="8">
    <source>
        <dbReference type="PROSITE" id="PS50090"/>
    </source>
</evidence>
<dbReference type="PROSITE" id="PS51294">
    <property type="entry name" value="HTH_MYB"/>
    <property type="match status" value="3"/>
</dbReference>